<dbReference type="InterPro" id="IPR050738">
    <property type="entry name" value="Sulfatase"/>
</dbReference>
<dbReference type="InterPro" id="IPR000917">
    <property type="entry name" value="Sulfatase_N"/>
</dbReference>
<dbReference type="RefSeq" id="WP_379692459.1">
    <property type="nucleotide sequence ID" value="NZ_JBHSXH010000009.1"/>
</dbReference>
<dbReference type="EMBL" id="JBHSXH010000009">
    <property type="protein sequence ID" value="MFC6823917.1"/>
    <property type="molecule type" value="Genomic_DNA"/>
</dbReference>
<name>A0ABD5TWS5_9EURY</name>
<evidence type="ECO:0000313" key="4">
    <source>
        <dbReference type="EMBL" id="MFC6823917.1"/>
    </source>
</evidence>
<dbReference type="AlphaFoldDB" id="A0ABD5TWS5"/>
<feature type="region of interest" description="Disordered" evidence="2">
    <location>
        <begin position="463"/>
        <end position="484"/>
    </location>
</feature>
<proteinExistence type="inferred from homology"/>
<accession>A0ABD5TWS5</accession>
<dbReference type="PANTHER" id="PTHR42693">
    <property type="entry name" value="ARYLSULFATASE FAMILY MEMBER"/>
    <property type="match status" value="1"/>
</dbReference>
<feature type="domain" description="Sulfatase N-terminal" evidence="3">
    <location>
        <begin position="4"/>
        <end position="344"/>
    </location>
</feature>
<dbReference type="Pfam" id="PF00884">
    <property type="entry name" value="Sulfatase"/>
    <property type="match status" value="1"/>
</dbReference>
<evidence type="ECO:0000313" key="5">
    <source>
        <dbReference type="Proteomes" id="UP001596408"/>
    </source>
</evidence>
<gene>
    <name evidence="4" type="ORF">ACFQEV_02760</name>
</gene>
<comment type="caution">
    <text evidence="4">The sequence shown here is derived from an EMBL/GenBank/DDBJ whole genome shotgun (WGS) entry which is preliminary data.</text>
</comment>
<dbReference type="CDD" id="cd16148">
    <property type="entry name" value="sulfatase_like"/>
    <property type="match status" value="1"/>
</dbReference>
<evidence type="ECO:0000256" key="2">
    <source>
        <dbReference type="SAM" id="MobiDB-lite"/>
    </source>
</evidence>
<feature type="compositionally biased region" description="Basic and acidic residues" evidence="2">
    <location>
        <begin position="473"/>
        <end position="484"/>
    </location>
</feature>
<dbReference type="SUPFAM" id="SSF53649">
    <property type="entry name" value="Alkaline phosphatase-like"/>
    <property type="match status" value="1"/>
</dbReference>
<evidence type="ECO:0000256" key="1">
    <source>
        <dbReference type="ARBA" id="ARBA00008779"/>
    </source>
</evidence>
<protein>
    <submittedName>
        <fullName evidence="4">Sulfatase</fullName>
    </submittedName>
</protein>
<dbReference type="PANTHER" id="PTHR42693:SF33">
    <property type="entry name" value="ARYLSULFATASE"/>
    <property type="match status" value="1"/>
</dbReference>
<dbReference type="InterPro" id="IPR017850">
    <property type="entry name" value="Alkaline_phosphatase_core_sf"/>
</dbReference>
<feature type="compositionally biased region" description="Basic and acidic residues" evidence="2">
    <location>
        <begin position="437"/>
        <end position="447"/>
    </location>
</feature>
<organism evidence="4 5">
    <name type="scientific">Halopelagius fulvigenes</name>
    <dbReference type="NCBI Taxonomy" id="1198324"/>
    <lineage>
        <taxon>Archaea</taxon>
        <taxon>Methanobacteriati</taxon>
        <taxon>Methanobacteriota</taxon>
        <taxon>Stenosarchaea group</taxon>
        <taxon>Halobacteria</taxon>
        <taxon>Halobacteriales</taxon>
        <taxon>Haloferacaceae</taxon>
    </lineage>
</organism>
<sequence>MNGPNVVVAVLDTVRGRDTVPVSSSPMPTLADVAASGTEFANAFSVAPWTLPSHASMFTGTYPSRHGAHGGHTYLDGSLRTLAEAFRDAGYETVGVSNNTWVTAEFGFDRGFRTFRKGWQYIQSETDLGTVTRAEHPMAKLRAAGDRLFDGNPVVNAANLLYDELAPGDGAKRATAWLESWLRRREESPFFLFLNFIEPHTEYRPPREYAEPYLPPGATYEDAMSLRQDPRAYDVGEYSLSDREFEMLEALYRGSLAYLDAQLGRLRETLAAAGEWEDTVFVALGDHGENVGDHGFFGHQYNLRDTLLHVPMILRGGPFDGGGRREELVQTLDLAPTLLDAAGVDDPTLRRQSQGRSLHPDADASPRRAVFAEYLAPQPSPESLAERFDEIPDRVRSFDRSLRAIRTAEEKYVRGSDGSERYVRVGGAGDSSGARNRAAENRERTRRLSDRLDRWVESFDHAEASGEVSMTDSTRERLSDLGYL</sequence>
<evidence type="ECO:0000259" key="3">
    <source>
        <dbReference type="Pfam" id="PF00884"/>
    </source>
</evidence>
<reference evidence="4 5" key="1">
    <citation type="journal article" date="2019" name="Int. J. Syst. Evol. Microbiol.">
        <title>The Global Catalogue of Microorganisms (GCM) 10K type strain sequencing project: providing services to taxonomists for standard genome sequencing and annotation.</title>
        <authorList>
            <consortium name="The Broad Institute Genomics Platform"/>
            <consortium name="The Broad Institute Genome Sequencing Center for Infectious Disease"/>
            <person name="Wu L."/>
            <person name="Ma J."/>
        </authorList>
    </citation>
    <scope>NUCLEOTIDE SEQUENCE [LARGE SCALE GENOMIC DNA]</scope>
    <source>
        <strain evidence="4 5">YIM 94188</strain>
    </source>
</reference>
<dbReference type="Proteomes" id="UP001596408">
    <property type="component" value="Unassembled WGS sequence"/>
</dbReference>
<comment type="similarity">
    <text evidence="1">Belongs to the sulfatase family.</text>
</comment>
<feature type="region of interest" description="Disordered" evidence="2">
    <location>
        <begin position="345"/>
        <end position="364"/>
    </location>
</feature>
<feature type="region of interest" description="Disordered" evidence="2">
    <location>
        <begin position="423"/>
        <end position="447"/>
    </location>
</feature>
<dbReference type="Gene3D" id="3.40.720.10">
    <property type="entry name" value="Alkaline Phosphatase, subunit A"/>
    <property type="match status" value="1"/>
</dbReference>
<keyword evidence="5" id="KW-1185">Reference proteome</keyword>